<dbReference type="AlphaFoldDB" id="A0A9D4TGA9"/>
<protein>
    <submittedName>
        <fullName evidence="5">Uncharacterized protein</fullName>
    </submittedName>
</protein>
<dbReference type="GO" id="GO:0000244">
    <property type="term" value="P:spliceosomal tri-snRNP complex assembly"/>
    <property type="evidence" value="ECO:0007669"/>
    <property type="project" value="TreeGrafter"/>
</dbReference>
<dbReference type="CDD" id="cd13777">
    <property type="entry name" value="Aar2_N"/>
    <property type="match status" value="1"/>
</dbReference>
<dbReference type="CDD" id="cd13778">
    <property type="entry name" value="Aar2_C"/>
    <property type="match status" value="1"/>
</dbReference>
<feature type="compositionally biased region" description="Low complexity" evidence="2">
    <location>
        <begin position="237"/>
        <end position="247"/>
    </location>
</feature>
<dbReference type="InterPro" id="IPR033648">
    <property type="entry name" value="AAR2_C"/>
</dbReference>
<dbReference type="Proteomes" id="UP001055712">
    <property type="component" value="Unassembled WGS sequence"/>
</dbReference>
<feature type="domain" description="AAR2 C-terminal" evidence="3">
    <location>
        <begin position="265"/>
        <end position="435"/>
    </location>
</feature>
<accession>A0A9D4TGA9</accession>
<dbReference type="InterPro" id="IPR007946">
    <property type="entry name" value="AAR2"/>
</dbReference>
<dbReference type="Pfam" id="PF20981">
    <property type="entry name" value="AAR2_1st"/>
    <property type="match status" value="1"/>
</dbReference>
<evidence type="ECO:0000313" key="6">
    <source>
        <dbReference type="Proteomes" id="UP001055712"/>
    </source>
</evidence>
<evidence type="ECO:0000259" key="4">
    <source>
        <dbReference type="Pfam" id="PF20981"/>
    </source>
</evidence>
<dbReference type="Gene3D" id="1.25.40.550">
    <property type="entry name" value="Aar2, C-terminal domain-like"/>
    <property type="match status" value="1"/>
</dbReference>
<feature type="domain" description="AAR2 N-terminal" evidence="4">
    <location>
        <begin position="26"/>
        <end position="157"/>
    </location>
</feature>
<reference evidence="5" key="1">
    <citation type="journal article" date="2019" name="Plant J.">
        <title>Chlorella vulgaris genome assembly and annotation reveals the molecular basis for metabolic acclimation to high light conditions.</title>
        <authorList>
            <person name="Cecchin M."/>
            <person name="Marcolungo L."/>
            <person name="Rossato M."/>
            <person name="Girolomoni L."/>
            <person name="Cosentino E."/>
            <person name="Cuine S."/>
            <person name="Li-Beisson Y."/>
            <person name="Delledonne M."/>
            <person name="Ballottari M."/>
        </authorList>
    </citation>
    <scope>NUCLEOTIDE SEQUENCE</scope>
    <source>
        <tissue evidence="5">Whole cell</tissue>
    </source>
</reference>
<dbReference type="Gene3D" id="2.60.34.20">
    <property type="match status" value="1"/>
</dbReference>
<comment type="similarity">
    <text evidence="1">Belongs to the AAR2 family.</text>
</comment>
<evidence type="ECO:0000256" key="1">
    <source>
        <dbReference type="ARBA" id="ARBA00006281"/>
    </source>
</evidence>
<comment type="caution">
    <text evidence="5">The sequence shown here is derived from an EMBL/GenBank/DDBJ whole genome shotgun (WGS) entry which is preliminary data.</text>
</comment>
<evidence type="ECO:0000256" key="2">
    <source>
        <dbReference type="SAM" id="MobiDB-lite"/>
    </source>
</evidence>
<reference evidence="5" key="2">
    <citation type="submission" date="2020-11" db="EMBL/GenBank/DDBJ databases">
        <authorList>
            <person name="Cecchin M."/>
            <person name="Marcolungo L."/>
            <person name="Rossato M."/>
            <person name="Girolomoni L."/>
            <person name="Cosentino E."/>
            <person name="Cuine S."/>
            <person name="Li-Beisson Y."/>
            <person name="Delledonne M."/>
            <person name="Ballottari M."/>
        </authorList>
    </citation>
    <scope>NUCLEOTIDE SEQUENCE</scope>
    <source>
        <strain evidence="5">211/11P</strain>
        <tissue evidence="5">Whole cell</tissue>
    </source>
</reference>
<evidence type="ECO:0000259" key="3">
    <source>
        <dbReference type="Pfam" id="PF05282"/>
    </source>
</evidence>
<dbReference type="InterPro" id="IPR049578">
    <property type="entry name" value="CAXIP1-like_GIY-YIG_dom"/>
</dbReference>
<dbReference type="OrthoDB" id="5982at2759"/>
<name>A0A9D4TGA9_CHLVU</name>
<gene>
    <name evidence="5" type="ORF">D9Q98_008263</name>
</gene>
<organism evidence="5 6">
    <name type="scientific">Chlorella vulgaris</name>
    <name type="common">Green alga</name>
    <dbReference type="NCBI Taxonomy" id="3077"/>
    <lineage>
        <taxon>Eukaryota</taxon>
        <taxon>Viridiplantae</taxon>
        <taxon>Chlorophyta</taxon>
        <taxon>core chlorophytes</taxon>
        <taxon>Trebouxiophyceae</taxon>
        <taxon>Chlorellales</taxon>
        <taxon>Chlorellaceae</taxon>
        <taxon>Chlorella clade</taxon>
        <taxon>Chlorella</taxon>
    </lineage>
</organism>
<dbReference type="CDD" id="cd10450">
    <property type="entry name" value="GIY-YIG_AtGrxS16_like"/>
    <property type="match status" value="1"/>
</dbReference>
<dbReference type="FunFam" id="2.60.34.20:FF:000001">
    <property type="entry name" value="protein AAR2 homolog"/>
    <property type="match status" value="1"/>
</dbReference>
<dbReference type="Pfam" id="PF05282">
    <property type="entry name" value="AAR2"/>
    <property type="match status" value="1"/>
</dbReference>
<keyword evidence="6" id="KW-1185">Reference proteome</keyword>
<dbReference type="InterPro" id="IPR038516">
    <property type="entry name" value="AAR2_N_sf"/>
</dbReference>
<proteinExistence type="inferred from homology"/>
<dbReference type="EMBL" id="SIDB01000012">
    <property type="protein sequence ID" value="KAI3424879.1"/>
    <property type="molecule type" value="Genomic_DNA"/>
</dbReference>
<evidence type="ECO:0000313" key="5">
    <source>
        <dbReference type="EMBL" id="KAI3424879.1"/>
    </source>
</evidence>
<dbReference type="PANTHER" id="PTHR12689">
    <property type="entry name" value="A1 CISTRON SPLICING FACTOR AAR2-RELATED"/>
    <property type="match status" value="1"/>
</dbReference>
<dbReference type="InterPro" id="IPR038514">
    <property type="entry name" value="AAR2_C_sf"/>
</dbReference>
<sequence>MTASPGAAPYTVKLDADSARELAQRGGTILLLDVPENTAVGVDQQTFLVGPKFKGIKMVPPGTHVISYTSGSGQGDFGPTTSFFLTIRASEVVVRKWNAPEEVLEAMDDEDEVERYLLGVRSFQLDQHLAPYDLNSWNGWRQLSGHISADVVQAVQPLGGNMSILAEADPSLLRPATAAEAALYEQLQKGREAKAAAAAAAAEAAAAGGQALTGAATGMQVDRQPTTGAAPVAAAEQQQQQQQQQQQEGEASRVSAAPHAGRCYYTPLPRLVKRGGLTPQELTALNLDKSRLLEEVLAKHYKGQEAAFLGEFQFAFLAFLLGQSMEGFEQWKAFLCLMFGCDDAPLGPRARLFTAFLQALHAQLAHGLALGHPKSAQPQPLGEPLVDELLQDSFLRRLSTQFFQMLHEERTQVIPSLAEQARAVSSVLQHTLGWGVQVVTDLESDGEDEDAPVVVEARYLCTRNKAGDPKAACRMSSARQAVCSRSCRQTATATRPIAVPRRTSFAGQHVGARRQQQQQQQHQHFARAAAPQWRRQGRVHSAVSPVATAAPSSTPVPTLDSLDFFAVLTVQGFVSPKIPEGTQATVFAVYDEARIMQYVGFSRGLRDTLRTLFSRRPDKAHYYKALHLPNLDQQQMIDIRAAWFDANYGPPPGNKLPAERDQWQQPVDVFSISERGKAQAALELSKQLQQRIEARGCREAFLPNEELLAIGKVDFLPAAALTPEELERQRAKAAETAKLTRSVTFELDGEPAAFDLFYENVIKTNGGHMFDVIVTFQDKETHHRIIVGKDYYEPLNIEPQETVERVFAFLLRSKVQRHTEGMLLQTQFSPNYFSVSQVEQNFEGFATEFEDVGLLPGSNSFWRFNRTQDYGYKGANETAEQLQANFS</sequence>
<dbReference type="PANTHER" id="PTHR12689:SF4">
    <property type="entry name" value="PROTEIN AAR2 HOMOLOG"/>
    <property type="match status" value="1"/>
</dbReference>
<dbReference type="InterPro" id="IPR033647">
    <property type="entry name" value="Aar2_N"/>
</dbReference>
<feature type="region of interest" description="Disordered" evidence="2">
    <location>
        <begin position="221"/>
        <end position="253"/>
    </location>
</feature>